<comment type="caution">
    <text evidence="1">The sequence shown here is derived from an EMBL/GenBank/DDBJ whole genome shotgun (WGS) entry which is preliminary data.</text>
</comment>
<dbReference type="RefSeq" id="WP_059647347.1">
    <property type="nucleotide sequence ID" value="NZ_CP013423.1"/>
</dbReference>
<evidence type="ECO:0000313" key="2">
    <source>
        <dbReference type="Proteomes" id="UP000070255"/>
    </source>
</evidence>
<name>A0ABR5T8F9_9BURK</name>
<evidence type="ECO:0000313" key="1">
    <source>
        <dbReference type="EMBL" id="KWZ39570.1"/>
    </source>
</evidence>
<keyword evidence="2" id="KW-1185">Reference proteome</keyword>
<accession>A0ABR5T8F9</accession>
<dbReference type="InterPro" id="IPR036493">
    <property type="entry name" value="YunC_sf"/>
</dbReference>
<sequence length="91" mass="9601">MDIGAIQQHIDTLHYELARPLLVMKAPKGILACAYINPETCNKTGEACAIVSGVSSFEDMKKAKVVATSNKAAELGIAVGDTGEAALEKLR</sequence>
<dbReference type="EMBL" id="LNJQ01000003">
    <property type="protein sequence ID" value="KWZ39570.1"/>
    <property type="molecule type" value="Genomic_DNA"/>
</dbReference>
<dbReference type="SUPFAM" id="SSF102891">
    <property type="entry name" value="Hypothetical protein Ta1206"/>
    <property type="match status" value="1"/>
</dbReference>
<dbReference type="Pfam" id="PF08827">
    <property type="entry name" value="DUF1805"/>
    <property type="match status" value="1"/>
</dbReference>
<organism evidence="1 2">
    <name type="scientific">Burkholderia savannae</name>
    <dbReference type="NCBI Taxonomy" id="1637837"/>
    <lineage>
        <taxon>Bacteria</taxon>
        <taxon>Pseudomonadati</taxon>
        <taxon>Pseudomonadota</taxon>
        <taxon>Betaproteobacteria</taxon>
        <taxon>Burkholderiales</taxon>
        <taxon>Burkholderiaceae</taxon>
        <taxon>Burkholderia</taxon>
        <taxon>pseudomallei group</taxon>
    </lineage>
</organism>
<evidence type="ECO:0008006" key="3">
    <source>
        <dbReference type="Google" id="ProtNLM"/>
    </source>
</evidence>
<dbReference type="InterPro" id="IPR014931">
    <property type="entry name" value="DUF1805"/>
</dbReference>
<proteinExistence type="predicted"/>
<reference evidence="1 2" key="1">
    <citation type="submission" date="2015-11" db="EMBL/GenBank/DDBJ databases">
        <authorList>
            <person name="Sahl J."/>
            <person name="Wagner D."/>
            <person name="Keim P."/>
        </authorList>
    </citation>
    <scope>NUCLEOTIDE SEQUENCE [LARGE SCALE GENOMIC DNA]</scope>
    <source>
        <strain evidence="1 2">BDU18</strain>
    </source>
</reference>
<protein>
    <recommendedName>
        <fullName evidence="3">DUF1805 domain-containing protein</fullName>
    </recommendedName>
</protein>
<gene>
    <name evidence="1" type="ORF">WS72_19385</name>
</gene>
<dbReference type="Proteomes" id="UP000070255">
    <property type="component" value="Unassembled WGS sequence"/>
</dbReference>
<dbReference type="Gene3D" id="3.30.1980.10">
    <property type="entry name" value="Hypothetical protein YunC"/>
    <property type="match status" value="1"/>
</dbReference>